<keyword evidence="5" id="KW-1185">Reference proteome</keyword>
<gene>
    <name evidence="4" type="ORF">ACFFU1_11205</name>
</gene>
<sequence>MPLNLGLLVWLVSSQLATAQLSVRNNAAIFIKDEIVFVEDDINLEETASTIYLRDEAQIIQGTGTTGNSGEGELSVYQDGNVDAYEYNFWCSPTGNHDDTLVNNPFGVTLLNDINTVINSTPADVTPQPNRNGSATDLKIDPYWIWKYIGETDYTGWVHVGNATTIEPGQGFTMKGTQGSGSNQNYDFRGKPNNGHIEVSVTNGAYSLVGNPYPSAMDAHAYIWDTNNKTSITGTLYYWEQNPNVNSHNLNAYDGGYTTYLITEDGTTETITSATFTTFNNDGSENGSTGTTAKLIKPGRHIPIGQGFMVQGASGIPSNSTVNAENSHRIYEKENMTTSVFFKSANSKNTEPVVNSIFTTVNSEYKRFRLNVDFNNTYTRQLVETFNNNATEGFDRGLESRLHERDILSADAYFPIGDLSYLAEALVYDEDLKIPLTIEVNNDMPVRIRIADVQNFDTDLPIFIHDKTTNLYVNLKSQSFNVNLDAGKYTDRFEVTFKAATLSTELLDVNTINAFQNNKTSTLTLTNPSLLNIKSILVYDVTGKQVLTDKPSSTKLSHSISTKQLSTGVYILNAVLDNNIVFNKKIMITE</sequence>
<feature type="chain" id="PRO_5045218480" evidence="2">
    <location>
        <begin position="20"/>
        <end position="590"/>
    </location>
</feature>
<name>A0ABV5H2G1_9FLAO</name>
<dbReference type="EMBL" id="JBHMFA010000006">
    <property type="protein sequence ID" value="MFB9105470.1"/>
    <property type="molecule type" value="Genomic_DNA"/>
</dbReference>
<protein>
    <submittedName>
        <fullName evidence="4">T9SS type A sorting domain-containing protein</fullName>
    </submittedName>
</protein>
<evidence type="ECO:0000256" key="2">
    <source>
        <dbReference type="SAM" id="SignalP"/>
    </source>
</evidence>
<feature type="signal peptide" evidence="2">
    <location>
        <begin position="1"/>
        <end position="19"/>
    </location>
</feature>
<feature type="domain" description="Secretion system C-terminal sorting" evidence="3">
    <location>
        <begin position="523"/>
        <end position="588"/>
    </location>
</feature>
<evidence type="ECO:0000313" key="5">
    <source>
        <dbReference type="Proteomes" id="UP001589590"/>
    </source>
</evidence>
<organism evidence="4 5">
    <name type="scientific">Algibacter miyuki</name>
    <dbReference type="NCBI Taxonomy" id="1306933"/>
    <lineage>
        <taxon>Bacteria</taxon>
        <taxon>Pseudomonadati</taxon>
        <taxon>Bacteroidota</taxon>
        <taxon>Flavobacteriia</taxon>
        <taxon>Flavobacteriales</taxon>
        <taxon>Flavobacteriaceae</taxon>
        <taxon>Algibacter</taxon>
    </lineage>
</organism>
<evidence type="ECO:0000259" key="3">
    <source>
        <dbReference type="Pfam" id="PF18962"/>
    </source>
</evidence>
<reference evidence="4 5" key="1">
    <citation type="submission" date="2024-09" db="EMBL/GenBank/DDBJ databases">
        <authorList>
            <person name="Sun Q."/>
            <person name="Mori K."/>
        </authorList>
    </citation>
    <scope>NUCLEOTIDE SEQUENCE [LARGE SCALE GENOMIC DNA]</scope>
    <source>
        <strain evidence="4 5">CECT 8300</strain>
    </source>
</reference>
<dbReference type="NCBIfam" id="TIGR04183">
    <property type="entry name" value="Por_Secre_tail"/>
    <property type="match status" value="1"/>
</dbReference>
<keyword evidence="1 2" id="KW-0732">Signal</keyword>
<comment type="caution">
    <text evidence="4">The sequence shown here is derived from an EMBL/GenBank/DDBJ whole genome shotgun (WGS) entry which is preliminary data.</text>
</comment>
<dbReference type="InterPro" id="IPR026444">
    <property type="entry name" value="Secre_tail"/>
</dbReference>
<dbReference type="Proteomes" id="UP001589590">
    <property type="component" value="Unassembled WGS sequence"/>
</dbReference>
<proteinExistence type="predicted"/>
<dbReference type="Pfam" id="PF18962">
    <property type="entry name" value="Por_Secre_tail"/>
    <property type="match status" value="1"/>
</dbReference>
<evidence type="ECO:0000313" key="4">
    <source>
        <dbReference type="EMBL" id="MFB9105470.1"/>
    </source>
</evidence>
<accession>A0ABV5H2G1</accession>
<evidence type="ECO:0000256" key="1">
    <source>
        <dbReference type="ARBA" id="ARBA00022729"/>
    </source>
</evidence>
<dbReference type="RefSeq" id="WP_290268140.1">
    <property type="nucleotide sequence ID" value="NZ_JAUFQP010000001.1"/>
</dbReference>